<dbReference type="InterPro" id="IPR006683">
    <property type="entry name" value="Thioestr_dom"/>
</dbReference>
<organism evidence="2">
    <name type="scientific">uncultured Mycobacterium sp</name>
    <dbReference type="NCBI Taxonomy" id="171292"/>
    <lineage>
        <taxon>Bacteria</taxon>
        <taxon>Bacillati</taxon>
        <taxon>Actinomycetota</taxon>
        <taxon>Actinomycetes</taxon>
        <taxon>Mycobacteriales</taxon>
        <taxon>Mycobacteriaceae</taxon>
        <taxon>Mycobacterium</taxon>
        <taxon>environmental samples</taxon>
    </lineage>
</organism>
<dbReference type="AlphaFoldDB" id="A0A1Y5PAB7"/>
<proteinExistence type="predicted"/>
<feature type="domain" description="Thioesterase" evidence="1">
    <location>
        <begin position="211"/>
        <end position="285"/>
    </location>
</feature>
<dbReference type="Pfam" id="PF03061">
    <property type="entry name" value="4HBT"/>
    <property type="match status" value="1"/>
</dbReference>
<dbReference type="InterPro" id="IPR029069">
    <property type="entry name" value="HotDog_dom_sf"/>
</dbReference>
<dbReference type="Gene3D" id="3.10.129.10">
    <property type="entry name" value="Hotdog Thioesterase"/>
    <property type="match status" value="1"/>
</dbReference>
<accession>A0A1Y5PAB7</accession>
<dbReference type="EMBL" id="FLQS01000007">
    <property type="protein sequence ID" value="SBS72858.1"/>
    <property type="molecule type" value="Genomic_DNA"/>
</dbReference>
<evidence type="ECO:0000313" key="2">
    <source>
        <dbReference type="EMBL" id="SBS72858.1"/>
    </source>
</evidence>
<dbReference type="SUPFAM" id="SSF54637">
    <property type="entry name" value="Thioesterase/thiol ester dehydrase-isomerase"/>
    <property type="match status" value="1"/>
</dbReference>
<name>A0A1Y5PAB7_9MYCO</name>
<sequence>MSTPNGPQSVFSVGFTRVSEAGISLDQQVHQTLVDHRGLVEMPAYAVMAESVTSGAYWYTFAEPVATVQSWLALTAGARPKVGDRLHAVSAMAHHDDAHGTATMTITSGTHEVVCSGVARAVRVGRSTEALRALDKDAIATPVETLPAPPDVDTAVSAIDPNWDGRRILAAISSGDIARGPLCELLAMTVDSADEPVMTIVPQPWMANPLGAIQGGVIASLIGQACSLAGQAHTGPGDRYTLADLSVFYFRSPPVDGRPLRLATTTERVGRRMGTVAATMTDAAGTRYVRAVANISYERATAF</sequence>
<dbReference type="CDD" id="cd03443">
    <property type="entry name" value="PaaI_thioesterase"/>
    <property type="match status" value="1"/>
</dbReference>
<evidence type="ECO:0000259" key="1">
    <source>
        <dbReference type="Pfam" id="PF03061"/>
    </source>
</evidence>
<gene>
    <name evidence="2" type="ORF">MHPYR_150033</name>
</gene>
<reference evidence="2" key="1">
    <citation type="submission" date="2016-03" db="EMBL/GenBank/DDBJ databases">
        <authorList>
            <person name="Ploux O."/>
        </authorList>
    </citation>
    <scope>NUCLEOTIDE SEQUENCE</scope>
    <source>
        <strain evidence="2">UC10</strain>
    </source>
</reference>
<protein>
    <submittedName>
        <fullName evidence="2">Thioesterase superfamily protein</fullName>
    </submittedName>
</protein>